<gene>
    <name evidence="8" type="primary">tadA</name>
    <name evidence="10" type="ORF">HQ36_02485</name>
</gene>
<feature type="domain" description="CMP/dCMP-type deaminase" evidence="9">
    <location>
        <begin position="7"/>
        <end position="117"/>
    </location>
</feature>
<comment type="caution">
    <text evidence="10">The sequence shown here is derived from an EMBL/GenBank/DDBJ whole genome shotgun (WGS) entry which is preliminary data.</text>
</comment>
<evidence type="ECO:0000313" key="11">
    <source>
        <dbReference type="Proteomes" id="UP000030134"/>
    </source>
</evidence>
<reference evidence="10 11" key="1">
    <citation type="submission" date="2014-08" db="EMBL/GenBank/DDBJ databases">
        <title>Porphyromonas gingivicanis strain:COT-022_OH1391 Genome sequencing.</title>
        <authorList>
            <person name="Wallis C."/>
            <person name="Deusch O."/>
            <person name="O'Flynn C."/>
            <person name="Davis I."/>
            <person name="Jospin G."/>
            <person name="Darling A.E."/>
            <person name="Coil D.A."/>
            <person name="Alexiev A."/>
            <person name="Horsfall A."/>
            <person name="Kirkwood N."/>
            <person name="Harris S."/>
            <person name="Eisen J.A."/>
        </authorList>
    </citation>
    <scope>NUCLEOTIDE SEQUENCE [LARGE SCALE GENOMIC DNA]</scope>
    <source>
        <strain evidence="11">COT-022 OH1391</strain>
    </source>
</reference>
<dbReference type="CDD" id="cd01285">
    <property type="entry name" value="nucleoside_deaminase"/>
    <property type="match status" value="1"/>
</dbReference>
<dbReference type="eggNOG" id="COG0590">
    <property type="taxonomic scope" value="Bacteria"/>
</dbReference>
<feature type="binding site" evidence="8">
    <location>
        <position position="88"/>
    </location>
    <ligand>
        <name>Zn(2+)</name>
        <dbReference type="ChEBI" id="CHEBI:29105"/>
        <note>catalytic</note>
    </ligand>
</feature>
<evidence type="ECO:0000259" key="9">
    <source>
        <dbReference type="PROSITE" id="PS51747"/>
    </source>
</evidence>
<comment type="function">
    <text evidence="8">Catalyzes the deamination of adenosine to inosine at the wobble position 34 of tRNA(Arg2).</text>
</comment>
<dbReference type="GO" id="GO:0052717">
    <property type="term" value="F:tRNA-specific adenosine-34 deaminase activity"/>
    <property type="evidence" value="ECO:0007669"/>
    <property type="project" value="UniProtKB-UniRule"/>
</dbReference>
<evidence type="ECO:0000313" key="10">
    <source>
        <dbReference type="EMBL" id="KGN98494.1"/>
    </source>
</evidence>
<dbReference type="HAMAP" id="MF_00972">
    <property type="entry name" value="tRNA_aden_deaminase"/>
    <property type="match status" value="1"/>
</dbReference>
<accession>A0A0A2GDE9</accession>
<proteinExistence type="inferred from homology"/>
<evidence type="ECO:0000256" key="5">
    <source>
        <dbReference type="ARBA" id="ARBA00022801"/>
    </source>
</evidence>
<evidence type="ECO:0000256" key="6">
    <source>
        <dbReference type="ARBA" id="ARBA00022833"/>
    </source>
</evidence>
<dbReference type="PANTHER" id="PTHR11079">
    <property type="entry name" value="CYTOSINE DEAMINASE FAMILY MEMBER"/>
    <property type="match status" value="1"/>
</dbReference>
<comment type="similarity">
    <text evidence="1">Belongs to the cytidine and deoxycytidylate deaminase family. ADAT2 subfamily.</text>
</comment>
<evidence type="ECO:0000256" key="7">
    <source>
        <dbReference type="ARBA" id="ARBA00048045"/>
    </source>
</evidence>
<dbReference type="STRING" id="266762.HQ36_02485"/>
<dbReference type="PANTHER" id="PTHR11079:SF202">
    <property type="entry name" value="TRNA-SPECIFIC ADENOSINE DEAMINASE"/>
    <property type="match status" value="1"/>
</dbReference>
<dbReference type="GO" id="GO:0002100">
    <property type="term" value="P:tRNA wobble adenosine to inosine editing"/>
    <property type="evidence" value="ECO:0007669"/>
    <property type="project" value="UniProtKB-UniRule"/>
</dbReference>
<dbReference type="InterPro" id="IPR016192">
    <property type="entry name" value="APOBEC/CMP_deaminase_Zn-bd"/>
</dbReference>
<keyword evidence="5 8" id="KW-0378">Hydrolase</keyword>
<dbReference type="AlphaFoldDB" id="A0A0A2GDE9"/>
<comment type="cofactor">
    <cofactor evidence="8">
        <name>Zn(2+)</name>
        <dbReference type="ChEBI" id="CHEBI:29105"/>
    </cofactor>
    <text evidence="8">Binds 1 zinc ion per subunit.</text>
</comment>
<sequence>MCPLVPYDDNYWMRHALQEARLAYEEGEVPIGAVIVANNKLIAQAHNQVERLNDPTAHAELLAITAATEALGGKYLTDCTLYVTLEPCAMCIGALRWAQIGQIVFGASDSKGGYQRWAPSVPHPKTTIKSGVMAEESTQLLTSFFQERR</sequence>
<keyword evidence="6 8" id="KW-0862">Zinc</keyword>
<dbReference type="PROSITE" id="PS00903">
    <property type="entry name" value="CYT_DCMP_DEAMINASES_1"/>
    <property type="match status" value="1"/>
</dbReference>
<keyword evidence="11" id="KW-1185">Reference proteome</keyword>
<dbReference type="GO" id="GO:0008270">
    <property type="term" value="F:zinc ion binding"/>
    <property type="evidence" value="ECO:0007669"/>
    <property type="project" value="UniProtKB-UniRule"/>
</dbReference>
<dbReference type="OrthoDB" id="9802676at2"/>
<evidence type="ECO:0000256" key="8">
    <source>
        <dbReference type="HAMAP-Rule" id="MF_00972"/>
    </source>
</evidence>
<organism evidence="10 11">
    <name type="scientific">Porphyromonas gingivicanis</name>
    <dbReference type="NCBI Taxonomy" id="266762"/>
    <lineage>
        <taxon>Bacteria</taxon>
        <taxon>Pseudomonadati</taxon>
        <taxon>Bacteroidota</taxon>
        <taxon>Bacteroidia</taxon>
        <taxon>Bacteroidales</taxon>
        <taxon>Porphyromonadaceae</taxon>
        <taxon>Porphyromonas</taxon>
    </lineage>
</organism>
<dbReference type="EMBL" id="JQZW01000006">
    <property type="protein sequence ID" value="KGN98494.1"/>
    <property type="molecule type" value="Genomic_DNA"/>
</dbReference>
<dbReference type="Gene3D" id="3.40.140.10">
    <property type="entry name" value="Cytidine Deaminase, domain 2"/>
    <property type="match status" value="1"/>
</dbReference>
<feature type="binding site" evidence="8">
    <location>
        <position position="58"/>
    </location>
    <ligand>
        <name>Zn(2+)</name>
        <dbReference type="ChEBI" id="CHEBI:29105"/>
        <note>catalytic</note>
    </ligand>
</feature>
<name>A0A0A2GDE9_9PORP</name>
<dbReference type="PROSITE" id="PS51747">
    <property type="entry name" value="CYT_DCMP_DEAMINASES_2"/>
    <property type="match status" value="1"/>
</dbReference>
<dbReference type="RefSeq" id="WP_025843107.1">
    <property type="nucleotide sequence ID" value="NZ_JQZW01000006.1"/>
</dbReference>
<keyword evidence="3 8" id="KW-0819">tRNA processing</keyword>
<evidence type="ECO:0000256" key="1">
    <source>
        <dbReference type="ARBA" id="ARBA00010669"/>
    </source>
</evidence>
<dbReference type="Pfam" id="PF00383">
    <property type="entry name" value="dCMP_cyt_deam_1"/>
    <property type="match status" value="1"/>
</dbReference>
<feature type="binding site" evidence="8">
    <location>
        <position position="91"/>
    </location>
    <ligand>
        <name>Zn(2+)</name>
        <dbReference type="ChEBI" id="CHEBI:29105"/>
        <note>catalytic</note>
    </ligand>
</feature>
<dbReference type="EC" id="3.5.4.33" evidence="8"/>
<dbReference type="InterPro" id="IPR016193">
    <property type="entry name" value="Cytidine_deaminase-like"/>
</dbReference>
<evidence type="ECO:0000256" key="2">
    <source>
        <dbReference type="ARBA" id="ARBA00011738"/>
    </source>
</evidence>
<keyword evidence="4 8" id="KW-0479">Metal-binding</keyword>
<dbReference type="SUPFAM" id="SSF53927">
    <property type="entry name" value="Cytidine deaminase-like"/>
    <property type="match status" value="1"/>
</dbReference>
<dbReference type="InterPro" id="IPR002125">
    <property type="entry name" value="CMP_dCMP_dom"/>
</dbReference>
<dbReference type="InterPro" id="IPR028883">
    <property type="entry name" value="tRNA_aden_deaminase"/>
</dbReference>
<comment type="subunit">
    <text evidence="2 8">Homodimer.</text>
</comment>
<dbReference type="Proteomes" id="UP000030134">
    <property type="component" value="Unassembled WGS sequence"/>
</dbReference>
<comment type="catalytic activity">
    <reaction evidence="7 8">
        <text>adenosine(34) in tRNA + H2O + H(+) = inosine(34) in tRNA + NH4(+)</text>
        <dbReference type="Rhea" id="RHEA:43168"/>
        <dbReference type="Rhea" id="RHEA-COMP:10373"/>
        <dbReference type="Rhea" id="RHEA-COMP:10374"/>
        <dbReference type="ChEBI" id="CHEBI:15377"/>
        <dbReference type="ChEBI" id="CHEBI:15378"/>
        <dbReference type="ChEBI" id="CHEBI:28938"/>
        <dbReference type="ChEBI" id="CHEBI:74411"/>
        <dbReference type="ChEBI" id="CHEBI:82852"/>
        <dbReference type="EC" id="3.5.4.33"/>
    </reaction>
</comment>
<evidence type="ECO:0000256" key="4">
    <source>
        <dbReference type="ARBA" id="ARBA00022723"/>
    </source>
</evidence>
<protein>
    <recommendedName>
        <fullName evidence="8">tRNA-specific adenosine deaminase</fullName>
        <ecNumber evidence="8">3.5.4.33</ecNumber>
    </recommendedName>
</protein>
<evidence type="ECO:0000256" key="3">
    <source>
        <dbReference type="ARBA" id="ARBA00022694"/>
    </source>
</evidence>
<feature type="active site" description="Proton donor" evidence="8">
    <location>
        <position position="60"/>
    </location>
</feature>